<comment type="caution">
    <text evidence="14">The sequence shown here is derived from an EMBL/GenBank/DDBJ whole genome shotgun (WGS) entry which is preliminary data.</text>
</comment>
<dbReference type="CDD" id="cd00077">
    <property type="entry name" value="HDc"/>
    <property type="match status" value="1"/>
</dbReference>
<dbReference type="SUPFAM" id="SSF54791">
    <property type="entry name" value="Eukaryotic type KH-domain (KH-domain type I)"/>
    <property type="match status" value="1"/>
</dbReference>
<dbReference type="InterPro" id="IPR017705">
    <property type="entry name" value="Ribonuclease_Y"/>
</dbReference>
<keyword evidence="4 10" id="KW-0255">Endonuclease</keyword>
<dbReference type="GO" id="GO:0003723">
    <property type="term" value="F:RNA binding"/>
    <property type="evidence" value="ECO:0007669"/>
    <property type="project" value="UniProtKB-UniRule"/>
</dbReference>
<dbReference type="Gene3D" id="3.30.1370.10">
    <property type="entry name" value="K Homology domain, type 1"/>
    <property type="match status" value="1"/>
</dbReference>
<dbReference type="InterPro" id="IPR004088">
    <property type="entry name" value="KH_dom_type_1"/>
</dbReference>
<evidence type="ECO:0000256" key="2">
    <source>
        <dbReference type="ARBA" id="ARBA00022692"/>
    </source>
</evidence>
<dbReference type="InterPro" id="IPR022711">
    <property type="entry name" value="RNase_Y_N"/>
</dbReference>
<dbReference type="CDD" id="cd22431">
    <property type="entry name" value="KH-I_RNaseY"/>
    <property type="match status" value="1"/>
</dbReference>
<dbReference type="SMART" id="SM00322">
    <property type="entry name" value="KH"/>
    <property type="match status" value="1"/>
</dbReference>
<evidence type="ECO:0000256" key="12">
    <source>
        <dbReference type="SAM" id="MobiDB-lite"/>
    </source>
</evidence>
<dbReference type="GO" id="GO:0006402">
    <property type="term" value="P:mRNA catabolic process"/>
    <property type="evidence" value="ECO:0007669"/>
    <property type="project" value="UniProtKB-UniRule"/>
</dbReference>
<keyword evidence="15" id="KW-1185">Reference proteome</keyword>
<proteinExistence type="inferred from homology"/>
<dbReference type="Gene3D" id="1.10.3210.10">
    <property type="entry name" value="Hypothetical protein af1432"/>
    <property type="match status" value="1"/>
</dbReference>
<dbReference type="OrthoDB" id="9803205at2"/>
<gene>
    <name evidence="10" type="primary">rny</name>
    <name evidence="14" type="ORF">NtB2_01182</name>
</gene>
<sequence>MIVIIIILAVLLIVLGIAFFLFGQKVKQNQRDADSLIKSAENKANELLTQAQRDADSLKRDAEAFKKEARLTLKEEEQQQRRDIEDEFKQERQEFKETEQRLKQREEILDRRDDSLTRKEKNLDSKEESLESKTNALNDREKAVADVEAKKREELERIAQLSQEDARSLLLTETRESMTKELAQIVRSSEEKANHEADKKAKQIISLAIQRVSSESVAEQTVSVVTLPDDSMKGRIIGREGRNIRTFEALTGIDVIIDDTPEAVVLSGFDPIRREIARMTLEQLVQDGRIHPARIEELVEKNRKALDHKMREYGEQAAFEVGAHNLHPDLMKIMGRLHFRTSYGQNVLDHSVEVAQIAGNLAGEMGENEALAKRAGFLHDIGKALDHEVEGSHVEIGTELARKYKEHPVVINAIASHHNDTEPNSNIAVLVAAADALSAARPGARRESVENYIKRLRDLEAISTSFKGVDSAFALQAGREIRVMVQPDKLTDDQIVVLAHDVKSKIENEMDYPGNIKVTVIRETRAIDYAK</sequence>
<keyword evidence="5 10" id="KW-0378">Hydrolase</keyword>
<comment type="similarity">
    <text evidence="8 10">Belongs to the RNase Y family.</text>
</comment>
<evidence type="ECO:0000256" key="5">
    <source>
        <dbReference type="ARBA" id="ARBA00022801"/>
    </source>
</evidence>
<evidence type="ECO:0000256" key="9">
    <source>
        <dbReference type="ARBA" id="ARBA00073072"/>
    </source>
</evidence>
<dbReference type="HAMAP" id="MF_00335">
    <property type="entry name" value="RNase_Y"/>
    <property type="match status" value="1"/>
</dbReference>
<dbReference type="GO" id="GO:0016787">
    <property type="term" value="F:hydrolase activity"/>
    <property type="evidence" value="ECO:0007669"/>
    <property type="project" value="UniProtKB-KW"/>
</dbReference>
<evidence type="ECO:0000256" key="4">
    <source>
        <dbReference type="ARBA" id="ARBA00022759"/>
    </source>
</evidence>
<dbReference type="InterPro" id="IPR006675">
    <property type="entry name" value="HDIG_dom"/>
</dbReference>
<dbReference type="AlphaFoldDB" id="A0A2R5HHZ4"/>
<dbReference type="NCBIfam" id="TIGR03319">
    <property type="entry name" value="RNase_Y"/>
    <property type="match status" value="1"/>
</dbReference>
<dbReference type="NCBIfam" id="TIGR00277">
    <property type="entry name" value="HDIG"/>
    <property type="match status" value="1"/>
</dbReference>
<keyword evidence="7" id="KW-0472">Membrane</keyword>
<dbReference type="SUPFAM" id="SSF109604">
    <property type="entry name" value="HD-domain/PDEase-like"/>
    <property type="match status" value="1"/>
</dbReference>
<dbReference type="SMART" id="SM00471">
    <property type="entry name" value="HDc"/>
    <property type="match status" value="1"/>
</dbReference>
<dbReference type="InterPro" id="IPR006674">
    <property type="entry name" value="HD_domain"/>
</dbReference>
<evidence type="ECO:0000256" key="8">
    <source>
        <dbReference type="ARBA" id="ARBA00061537"/>
    </source>
</evidence>
<evidence type="ECO:0000256" key="11">
    <source>
        <dbReference type="NCBIfam" id="TIGR03319"/>
    </source>
</evidence>
<evidence type="ECO:0000256" key="7">
    <source>
        <dbReference type="ARBA" id="ARBA00022989"/>
    </source>
</evidence>
<evidence type="ECO:0000256" key="6">
    <source>
        <dbReference type="ARBA" id="ARBA00022884"/>
    </source>
</evidence>
<dbReference type="InterPro" id="IPR003607">
    <property type="entry name" value="HD/PDEase_dom"/>
</dbReference>
<comment type="function">
    <text evidence="10">Endoribonuclease that initiates mRNA decay.</text>
</comment>
<dbReference type="Proteomes" id="UP000245021">
    <property type="component" value="Unassembled WGS sequence"/>
</dbReference>
<evidence type="ECO:0000256" key="3">
    <source>
        <dbReference type="ARBA" id="ARBA00022722"/>
    </source>
</evidence>
<reference evidence="14 15" key="1">
    <citation type="journal article" date="2018" name="Genome Announc.">
        <title>Draft Genome Sequence of Lactococcus sp. Strain NtB2 (JCM 32569), Isolated from the Gut of the Higher Termite Nasutitermes takasagoensis.</title>
        <authorList>
            <person name="Noda S."/>
            <person name="Aihara C."/>
            <person name="Yuki M."/>
            <person name="Ohkuma M."/>
        </authorList>
    </citation>
    <scope>NUCLEOTIDE SEQUENCE [LARGE SCALE GENOMIC DNA]</scope>
    <source>
        <strain evidence="14 15">NtB2</strain>
    </source>
</reference>
<keyword evidence="6 10" id="KW-0694">RNA-binding</keyword>
<evidence type="ECO:0000256" key="1">
    <source>
        <dbReference type="ARBA" id="ARBA00004162"/>
    </source>
</evidence>
<evidence type="ECO:0000259" key="13">
    <source>
        <dbReference type="PROSITE" id="PS51831"/>
    </source>
</evidence>
<comment type="subcellular location">
    <subcellularLocation>
        <location evidence="1">Cell membrane</location>
        <topology evidence="1">Single-pass membrane protein</topology>
    </subcellularLocation>
</comment>
<dbReference type="EMBL" id="BFFO01000006">
    <property type="protein sequence ID" value="GBG97045.1"/>
    <property type="molecule type" value="Genomic_DNA"/>
</dbReference>
<dbReference type="FunFam" id="1.10.3210.10:FF:000003">
    <property type="entry name" value="Ribonuclease Y"/>
    <property type="match status" value="1"/>
</dbReference>
<keyword evidence="3 10" id="KW-0540">Nuclease</keyword>
<protein>
    <recommendedName>
        <fullName evidence="9 10">Ribonuclease Y</fullName>
        <shortName evidence="10">RNase Y</shortName>
        <ecNumber evidence="10 11">3.1.-.-</ecNumber>
    </recommendedName>
</protein>
<name>A0A2R5HHZ4_9LACT</name>
<feature type="compositionally biased region" description="Basic and acidic residues" evidence="12">
    <location>
        <begin position="116"/>
        <end position="131"/>
    </location>
</feature>
<feature type="domain" description="HD" evidence="13">
    <location>
        <begin position="347"/>
        <end position="440"/>
    </location>
</feature>
<evidence type="ECO:0000313" key="14">
    <source>
        <dbReference type="EMBL" id="GBG97045.1"/>
    </source>
</evidence>
<dbReference type="RefSeq" id="WP_109246004.1">
    <property type="nucleotide sequence ID" value="NZ_BFFO01000006.1"/>
</dbReference>
<dbReference type="InterPro" id="IPR036612">
    <property type="entry name" value="KH_dom_type_1_sf"/>
</dbReference>
<dbReference type="PANTHER" id="PTHR12826">
    <property type="entry name" value="RIBONUCLEASE Y"/>
    <property type="match status" value="1"/>
</dbReference>
<dbReference type="PANTHER" id="PTHR12826:SF15">
    <property type="entry name" value="RIBONUCLEASE Y"/>
    <property type="match status" value="1"/>
</dbReference>
<accession>A0A2R5HHZ4</accession>
<keyword evidence="7" id="KW-1133">Transmembrane helix</keyword>
<dbReference type="FunFam" id="3.30.1370.10:FF:000006">
    <property type="entry name" value="Ribonuclease Y"/>
    <property type="match status" value="1"/>
</dbReference>
<organism evidence="14 15">
    <name type="scientific">Lactococcus termiticola</name>
    <dbReference type="NCBI Taxonomy" id="2169526"/>
    <lineage>
        <taxon>Bacteria</taxon>
        <taxon>Bacillati</taxon>
        <taxon>Bacillota</taxon>
        <taxon>Bacilli</taxon>
        <taxon>Lactobacillales</taxon>
        <taxon>Streptococcaceae</taxon>
        <taxon>Lactococcus</taxon>
    </lineage>
</organism>
<dbReference type="Pfam" id="PF12072">
    <property type="entry name" value="RNase_Y_N"/>
    <property type="match status" value="1"/>
</dbReference>
<dbReference type="PROSITE" id="PS51831">
    <property type="entry name" value="HD"/>
    <property type="match status" value="1"/>
</dbReference>
<dbReference type="GO" id="GO:0004521">
    <property type="term" value="F:RNA endonuclease activity"/>
    <property type="evidence" value="ECO:0007669"/>
    <property type="project" value="UniProtKB-UniRule"/>
</dbReference>
<dbReference type="GO" id="GO:0005886">
    <property type="term" value="C:plasma membrane"/>
    <property type="evidence" value="ECO:0007669"/>
    <property type="project" value="UniProtKB-SubCell"/>
</dbReference>
<dbReference type="InterPro" id="IPR004087">
    <property type="entry name" value="KH_dom"/>
</dbReference>
<dbReference type="Pfam" id="PF00013">
    <property type="entry name" value="KH_1"/>
    <property type="match status" value="1"/>
</dbReference>
<keyword evidence="2" id="KW-0812">Transmembrane</keyword>
<dbReference type="Pfam" id="PF01966">
    <property type="entry name" value="HD"/>
    <property type="match status" value="1"/>
</dbReference>
<evidence type="ECO:0000256" key="10">
    <source>
        <dbReference type="HAMAP-Rule" id="MF_00335"/>
    </source>
</evidence>
<dbReference type="PROSITE" id="PS50084">
    <property type="entry name" value="KH_TYPE_1"/>
    <property type="match status" value="1"/>
</dbReference>
<feature type="region of interest" description="Disordered" evidence="12">
    <location>
        <begin position="116"/>
        <end position="141"/>
    </location>
</feature>
<dbReference type="EC" id="3.1.-.-" evidence="10 11"/>
<evidence type="ECO:0000313" key="15">
    <source>
        <dbReference type="Proteomes" id="UP000245021"/>
    </source>
</evidence>